<dbReference type="EMBL" id="BBMT01000020">
    <property type="protein sequence ID" value="GAL37760.1"/>
    <property type="molecule type" value="Genomic_DNA"/>
</dbReference>
<accession>A0A090TCV4</accession>
<evidence type="ECO:0000313" key="2">
    <source>
        <dbReference type="EMBL" id="GAL37760.1"/>
    </source>
</evidence>
<gene>
    <name evidence="2" type="ORF">JCM19240_213</name>
</gene>
<proteinExistence type="predicted"/>
<reference evidence="2 3" key="2">
    <citation type="submission" date="2014-09" db="EMBL/GenBank/DDBJ databases">
        <authorList>
            <consortium name="NBRP consortium"/>
            <person name="Sawabe T."/>
            <person name="Meirelles P."/>
            <person name="Nakanishi M."/>
            <person name="Sayaka M."/>
            <person name="Hattori M."/>
            <person name="Ohkuma M."/>
        </authorList>
    </citation>
    <scope>NUCLEOTIDE SEQUENCE [LARGE SCALE GENOMIC DNA]</scope>
    <source>
        <strain evidence="2 3">JCM 19240</strain>
    </source>
</reference>
<name>A0A090TCV4_9VIBR</name>
<keyword evidence="3" id="KW-1185">Reference proteome</keyword>
<reference evidence="2 3" key="1">
    <citation type="submission" date="2014-09" db="EMBL/GenBank/DDBJ databases">
        <title>Vibrio maritimus JCM 19240. (C210) whole genome shotgun sequence.</title>
        <authorList>
            <person name="Sawabe T."/>
            <person name="Meirelles P."/>
            <person name="Nakanishi M."/>
            <person name="Sayaka M."/>
            <person name="Hattori M."/>
            <person name="Ohkuma M."/>
        </authorList>
    </citation>
    <scope>NUCLEOTIDE SEQUENCE [LARGE SCALE GENOMIC DNA]</scope>
    <source>
        <strain evidence="2 3">JCM 19240</strain>
    </source>
</reference>
<dbReference type="Proteomes" id="UP000029224">
    <property type="component" value="Unassembled WGS sequence"/>
</dbReference>
<feature type="region of interest" description="Disordered" evidence="1">
    <location>
        <begin position="1"/>
        <end position="22"/>
    </location>
</feature>
<feature type="compositionally biased region" description="Basic and acidic residues" evidence="1">
    <location>
        <begin position="9"/>
        <end position="22"/>
    </location>
</feature>
<evidence type="ECO:0000256" key="1">
    <source>
        <dbReference type="SAM" id="MobiDB-lite"/>
    </source>
</evidence>
<sequence length="45" mass="5561">MLKELLPQHSEDKQLAQRSKEARKELEEIFGREMEKDRQSRNFWD</sequence>
<protein>
    <submittedName>
        <fullName evidence="2">Glutathione-regulated potassium-efflux system protein KefB</fullName>
    </submittedName>
</protein>
<organism evidence="2 3">
    <name type="scientific">Vibrio maritimus</name>
    <dbReference type="NCBI Taxonomy" id="990268"/>
    <lineage>
        <taxon>Bacteria</taxon>
        <taxon>Pseudomonadati</taxon>
        <taxon>Pseudomonadota</taxon>
        <taxon>Gammaproteobacteria</taxon>
        <taxon>Vibrionales</taxon>
        <taxon>Vibrionaceae</taxon>
        <taxon>Vibrio</taxon>
    </lineage>
</organism>
<comment type="caution">
    <text evidence="2">The sequence shown here is derived from an EMBL/GenBank/DDBJ whole genome shotgun (WGS) entry which is preliminary data.</text>
</comment>
<dbReference type="AlphaFoldDB" id="A0A090TCV4"/>
<evidence type="ECO:0000313" key="3">
    <source>
        <dbReference type="Proteomes" id="UP000029224"/>
    </source>
</evidence>